<sequence length="54" mass="6333">MRFYLIPCIPCTFYVFSIGWRDVDFNFLKGMLVTMLMIACCCLCCELLYESESV</sequence>
<protein>
    <submittedName>
        <fullName evidence="2">Uncharacterized protein</fullName>
    </submittedName>
</protein>
<dbReference type="AlphaFoldDB" id="A0A0E9VB70"/>
<accession>A0A0E9VB70</accession>
<dbReference type="EMBL" id="GBXM01033233">
    <property type="protein sequence ID" value="JAH75344.1"/>
    <property type="molecule type" value="Transcribed_RNA"/>
</dbReference>
<feature type="transmembrane region" description="Helical" evidence="1">
    <location>
        <begin position="27"/>
        <end position="49"/>
    </location>
</feature>
<reference evidence="2" key="2">
    <citation type="journal article" date="2015" name="Fish Shellfish Immunol.">
        <title>Early steps in the European eel (Anguilla anguilla)-Vibrio vulnificus interaction in the gills: Role of the RtxA13 toxin.</title>
        <authorList>
            <person name="Callol A."/>
            <person name="Pajuelo D."/>
            <person name="Ebbesson L."/>
            <person name="Teles M."/>
            <person name="MacKenzie S."/>
            <person name="Amaro C."/>
        </authorList>
    </citation>
    <scope>NUCLEOTIDE SEQUENCE</scope>
</reference>
<proteinExistence type="predicted"/>
<keyword evidence="1" id="KW-0812">Transmembrane</keyword>
<keyword evidence="1" id="KW-1133">Transmembrane helix</keyword>
<reference evidence="2" key="1">
    <citation type="submission" date="2014-11" db="EMBL/GenBank/DDBJ databases">
        <authorList>
            <person name="Amaro Gonzalez C."/>
        </authorList>
    </citation>
    <scope>NUCLEOTIDE SEQUENCE</scope>
</reference>
<organism evidence="2">
    <name type="scientific">Anguilla anguilla</name>
    <name type="common">European freshwater eel</name>
    <name type="synonym">Muraena anguilla</name>
    <dbReference type="NCBI Taxonomy" id="7936"/>
    <lineage>
        <taxon>Eukaryota</taxon>
        <taxon>Metazoa</taxon>
        <taxon>Chordata</taxon>
        <taxon>Craniata</taxon>
        <taxon>Vertebrata</taxon>
        <taxon>Euteleostomi</taxon>
        <taxon>Actinopterygii</taxon>
        <taxon>Neopterygii</taxon>
        <taxon>Teleostei</taxon>
        <taxon>Anguilliformes</taxon>
        <taxon>Anguillidae</taxon>
        <taxon>Anguilla</taxon>
    </lineage>
</organism>
<name>A0A0E9VB70_ANGAN</name>
<evidence type="ECO:0000313" key="2">
    <source>
        <dbReference type="EMBL" id="JAH75344.1"/>
    </source>
</evidence>
<keyword evidence="1" id="KW-0472">Membrane</keyword>
<evidence type="ECO:0000256" key="1">
    <source>
        <dbReference type="SAM" id="Phobius"/>
    </source>
</evidence>